<dbReference type="PANTHER" id="PTHR43133">
    <property type="entry name" value="RNA POLYMERASE ECF-TYPE SIGMA FACTO"/>
    <property type="match status" value="1"/>
</dbReference>
<dbReference type="InterPro" id="IPR013249">
    <property type="entry name" value="RNA_pol_sigma70_r4_t2"/>
</dbReference>
<organism evidence="7 8">
    <name type="scientific">Comamonas piscis</name>
    <dbReference type="NCBI Taxonomy" id="1562974"/>
    <lineage>
        <taxon>Bacteria</taxon>
        <taxon>Pseudomonadati</taxon>
        <taxon>Pseudomonadota</taxon>
        <taxon>Betaproteobacteria</taxon>
        <taxon>Burkholderiales</taxon>
        <taxon>Comamonadaceae</taxon>
        <taxon>Comamonas</taxon>
    </lineage>
</organism>
<evidence type="ECO:0000256" key="2">
    <source>
        <dbReference type="ARBA" id="ARBA00023015"/>
    </source>
</evidence>
<evidence type="ECO:0000259" key="5">
    <source>
        <dbReference type="Pfam" id="PF04542"/>
    </source>
</evidence>
<comment type="similarity">
    <text evidence="1">Belongs to the sigma-70 factor family. ECF subfamily.</text>
</comment>
<dbReference type="Gene3D" id="1.10.1740.10">
    <property type="match status" value="1"/>
</dbReference>
<dbReference type="InterPro" id="IPR007627">
    <property type="entry name" value="RNA_pol_sigma70_r2"/>
</dbReference>
<gene>
    <name evidence="7" type="ORF">HS961_12435</name>
</gene>
<reference evidence="7 8" key="1">
    <citation type="journal article" date="2020" name="G3 (Bethesda)">
        <title>CeMbio - The Caenorhabditis elegans Microbiome Resource.</title>
        <authorList>
            <person name="Dirksen P."/>
            <person name="Assie A."/>
            <person name="Zimmermann J."/>
            <person name="Zhang F."/>
            <person name="Tietje A.M."/>
            <person name="Marsh S.A."/>
            <person name="Felix M.A."/>
            <person name="Shapira M."/>
            <person name="Kaleta C."/>
            <person name="Schulenburg H."/>
            <person name="Samuel B."/>
        </authorList>
    </citation>
    <scope>NUCLEOTIDE SEQUENCE [LARGE SCALE GENOMIC DNA]</scope>
    <source>
        <strain evidence="7 8">BIGb0172</strain>
    </source>
</reference>
<dbReference type="EMBL" id="CP058554">
    <property type="protein sequence ID" value="QMV73569.1"/>
    <property type="molecule type" value="Genomic_DNA"/>
</dbReference>
<evidence type="ECO:0000313" key="8">
    <source>
        <dbReference type="Proteomes" id="UP000515240"/>
    </source>
</evidence>
<dbReference type="PANTHER" id="PTHR43133:SF63">
    <property type="entry name" value="RNA POLYMERASE SIGMA FACTOR FECI-RELATED"/>
    <property type="match status" value="1"/>
</dbReference>
<dbReference type="NCBIfam" id="NF009180">
    <property type="entry name" value="PRK12528.1"/>
    <property type="match status" value="1"/>
</dbReference>
<sequence>MSASRSLPELASAPAAAQPDIAALYLNHHGWLQGWLRRRIGDAHQAADLAQDTFVRLLTSSVGRGEATAAAQSATGLREPRAYLATVAKHVLVNHLRRQSLEQAYLQALAVLPEPEALSPERQLMVLQALQEIDAMLDALPPTVRAVFILSQIDGLTYAEIADSLGVGLRSVKRYMAQAMAECILLAD</sequence>
<dbReference type="Pfam" id="PF08281">
    <property type="entry name" value="Sigma70_r4_2"/>
    <property type="match status" value="1"/>
</dbReference>
<dbReference type="InterPro" id="IPR013325">
    <property type="entry name" value="RNA_pol_sigma_r2"/>
</dbReference>
<dbReference type="GO" id="GO:0016987">
    <property type="term" value="F:sigma factor activity"/>
    <property type="evidence" value="ECO:0007669"/>
    <property type="project" value="UniProtKB-KW"/>
</dbReference>
<name>A0A7G5EHU4_9BURK</name>
<proteinExistence type="inferred from homology"/>
<dbReference type="GO" id="GO:0003677">
    <property type="term" value="F:DNA binding"/>
    <property type="evidence" value="ECO:0007669"/>
    <property type="project" value="InterPro"/>
</dbReference>
<dbReference type="KEGG" id="cpis:HS961_12435"/>
<keyword evidence="2" id="KW-0805">Transcription regulation</keyword>
<keyword evidence="3" id="KW-0731">Sigma factor</keyword>
<protein>
    <submittedName>
        <fullName evidence="7">Sigma-70 family RNA polymerase sigma factor</fullName>
    </submittedName>
</protein>
<evidence type="ECO:0000256" key="1">
    <source>
        <dbReference type="ARBA" id="ARBA00010641"/>
    </source>
</evidence>
<evidence type="ECO:0000256" key="4">
    <source>
        <dbReference type="ARBA" id="ARBA00023163"/>
    </source>
</evidence>
<dbReference type="Proteomes" id="UP000515240">
    <property type="component" value="Chromosome"/>
</dbReference>
<feature type="domain" description="RNA polymerase sigma factor 70 region 4 type 2" evidence="6">
    <location>
        <begin position="131"/>
        <end position="183"/>
    </location>
</feature>
<dbReference type="GO" id="GO:0006352">
    <property type="term" value="P:DNA-templated transcription initiation"/>
    <property type="evidence" value="ECO:0007669"/>
    <property type="project" value="InterPro"/>
</dbReference>
<dbReference type="AlphaFoldDB" id="A0A7G5EHU4"/>
<dbReference type="InterPro" id="IPR036388">
    <property type="entry name" value="WH-like_DNA-bd_sf"/>
</dbReference>
<accession>A0A7G5EHU4</accession>
<keyword evidence="8" id="KW-1185">Reference proteome</keyword>
<evidence type="ECO:0000259" key="6">
    <source>
        <dbReference type="Pfam" id="PF08281"/>
    </source>
</evidence>
<dbReference type="CDD" id="cd06171">
    <property type="entry name" value="Sigma70_r4"/>
    <property type="match status" value="1"/>
</dbReference>
<dbReference type="NCBIfam" id="TIGR02937">
    <property type="entry name" value="sigma70-ECF"/>
    <property type="match status" value="1"/>
</dbReference>
<dbReference type="InterPro" id="IPR039425">
    <property type="entry name" value="RNA_pol_sigma-70-like"/>
</dbReference>
<dbReference type="InterPro" id="IPR013324">
    <property type="entry name" value="RNA_pol_sigma_r3/r4-like"/>
</dbReference>
<feature type="domain" description="RNA polymerase sigma-70 region 2" evidence="5">
    <location>
        <begin position="24"/>
        <end position="100"/>
    </location>
</feature>
<dbReference type="RefSeq" id="WP_182322386.1">
    <property type="nucleotide sequence ID" value="NZ_CP058554.1"/>
</dbReference>
<dbReference type="InterPro" id="IPR014284">
    <property type="entry name" value="RNA_pol_sigma-70_dom"/>
</dbReference>
<keyword evidence="4" id="KW-0804">Transcription</keyword>
<dbReference type="SUPFAM" id="SSF88659">
    <property type="entry name" value="Sigma3 and sigma4 domains of RNA polymerase sigma factors"/>
    <property type="match status" value="1"/>
</dbReference>
<evidence type="ECO:0000256" key="3">
    <source>
        <dbReference type="ARBA" id="ARBA00023082"/>
    </source>
</evidence>
<dbReference type="SUPFAM" id="SSF88946">
    <property type="entry name" value="Sigma2 domain of RNA polymerase sigma factors"/>
    <property type="match status" value="1"/>
</dbReference>
<evidence type="ECO:0000313" key="7">
    <source>
        <dbReference type="EMBL" id="QMV73569.1"/>
    </source>
</evidence>
<dbReference type="Gene3D" id="1.10.10.10">
    <property type="entry name" value="Winged helix-like DNA-binding domain superfamily/Winged helix DNA-binding domain"/>
    <property type="match status" value="1"/>
</dbReference>
<dbReference type="Pfam" id="PF04542">
    <property type="entry name" value="Sigma70_r2"/>
    <property type="match status" value="1"/>
</dbReference>